<keyword evidence="8" id="KW-1185">Reference proteome</keyword>
<evidence type="ECO:0000259" key="6">
    <source>
        <dbReference type="Pfam" id="PF01979"/>
    </source>
</evidence>
<comment type="cofactor">
    <cofactor evidence="5">
        <name>Zn(2+)</name>
        <dbReference type="ChEBI" id="CHEBI:29105"/>
    </cofactor>
    <text evidence="5">Binds 1 zinc ion per subunit.</text>
</comment>
<dbReference type="InterPro" id="IPR006680">
    <property type="entry name" value="Amidohydro-rel"/>
</dbReference>
<dbReference type="NCBIfam" id="NF006549">
    <property type="entry name" value="PRK09045.1"/>
    <property type="match status" value="1"/>
</dbReference>
<dbReference type="PANTHER" id="PTHR43794:SF11">
    <property type="entry name" value="AMIDOHYDROLASE-RELATED DOMAIN-CONTAINING PROTEIN"/>
    <property type="match status" value="1"/>
</dbReference>
<dbReference type="InterPro" id="IPR050287">
    <property type="entry name" value="MTA/SAH_deaminase"/>
</dbReference>
<comment type="similarity">
    <text evidence="1">Belongs to the metallo-dependent hydrolases superfamily. ATZ/TRZ family.</text>
</comment>
<name>W0SFR2_9PROT</name>
<dbReference type="AlphaFoldDB" id="W0SFR2"/>
<comment type="catalytic activity">
    <reaction evidence="5">
        <text>S-methyl-5'-thioadenosine + H2O + H(+) = S-methyl-5'-thioinosine + NH4(+)</text>
        <dbReference type="Rhea" id="RHEA:25025"/>
        <dbReference type="ChEBI" id="CHEBI:15377"/>
        <dbReference type="ChEBI" id="CHEBI:15378"/>
        <dbReference type="ChEBI" id="CHEBI:17509"/>
        <dbReference type="ChEBI" id="CHEBI:28938"/>
        <dbReference type="ChEBI" id="CHEBI:48595"/>
        <dbReference type="EC" id="3.5.4.31"/>
    </reaction>
</comment>
<dbReference type="Gene3D" id="3.20.20.140">
    <property type="entry name" value="Metal-dependent hydrolases"/>
    <property type="match status" value="1"/>
</dbReference>
<feature type="binding site" evidence="5">
    <location>
        <position position="192"/>
    </location>
    <ligand>
        <name>substrate</name>
    </ligand>
</feature>
<dbReference type="Proteomes" id="UP000031637">
    <property type="component" value="Chromosome"/>
</dbReference>
<feature type="binding site" evidence="5">
    <location>
        <position position="222"/>
    </location>
    <ligand>
        <name>substrate</name>
    </ligand>
</feature>
<dbReference type="InterPro" id="IPR011059">
    <property type="entry name" value="Metal-dep_hydrolase_composite"/>
</dbReference>
<dbReference type="KEGG" id="shd:SUTH_01995"/>
<dbReference type="HOGENOM" id="CLU_012358_2_0_4"/>
<accession>W0SFR2</accession>
<reference evidence="7 8" key="1">
    <citation type="journal article" date="2014" name="Syst. Appl. Microbiol.">
        <title>Complete genomes of freshwater sulfur oxidizers Sulfuricella denitrificans skB26 and Sulfuritalea hydrogenivorans sk43H: genetic insights into the sulfur oxidation pathway of betaproteobacteria.</title>
        <authorList>
            <person name="Watanabe T."/>
            <person name="Kojima H."/>
            <person name="Fukui M."/>
        </authorList>
    </citation>
    <scope>NUCLEOTIDE SEQUENCE [LARGE SCALE GENOMIC DNA]</scope>
    <source>
        <strain evidence="7">DSM22779</strain>
    </source>
</reference>
<feature type="domain" description="Amidohydrolase-related" evidence="6">
    <location>
        <begin position="61"/>
        <end position="411"/>
    </location>
</feature>
<feature type="binding site" evidence="5">
    <location>
        <position position="307"/>
    </location>
    <ligand>
        <name>Zn(2+)</name>
        <dbReference type="ChEBI" id="CHEBI:29105"/>
    </ligand>
</feature>
<keyword evidence="4 5" id="KW-0862">Zinc</keyword>
<evidence type="ECO:0000256" key="2">
    <source>
        <dbReference type="ARBA" id="ARBA00022723"/>
    </source>
</evidence>
<comment type="function">
    <text evidence="5">Catalyzes the deamination of 5-methylthioadenosine and S-adenosyl-L-homocysteine into 5-methylthioinosine and S-inosyl-L-homocysteine, respectively. Is also able to deaminate adenosine.</text>
</comment>
<feature type="binding site" evidence="5">
    <location>
        <position position="307"/>
    </location>
    <ligand>
        <name>substrate</name>
    </ligand>
</feature>
<evidence type="ECO:0000256" key="1">
    <source>
        <dbReference type="ARBA" id="ARBA00006745"/>
    </source>
</evidence>
<dbReference type="InterPro" id="IPR023512">
    <property type="entry name" value="Deaminase_MtaD/DadD"/>
</dbReference>
<dbReference type="FunFam" id="3.20.20.140:FF:000014">
    <property type="entry name" value="5-methylthioadenosine/S-adenosylhomocysteine deaminase"/>
    <property type="match status" value="1"/>
</dbReference>
<dbReference type="OrthoDB" id="9807210at2"/>
<evidence type="ECO:0000256" key="3">
    <source>
        <dbReference type="ARBA" id="ARBA00022801"/>
    </source>
</evidence>
<dbReference type="HAMAP" id="MF_01281">
    <property type="entry name" value="MTA_SAH_deamin"/>
    <property type="match status" value="1"/>
</dbReference>
<dbReference type="EC" id="3.5.4.31" evidence="5"/>
<sequence>MSAEIDLLIRPEWIIPIEPAGTTLSGHALAVNDGNILALLPHEEAMQRFRPRRTVELPGQVVLPGLINLHTHAAMSLLRGYADDLPLMRWLSERIWPAEARHAGPDFVRAGTLLACAEMLRGGITTFNDMYFFPDAAAEAARRVGMRAVLGIVVIEFPTGYAADADDYLARGLAARDALSDDPLLSFCLAPHAPYTVADKTFDKIATLAAQLEIPVHVHLHETAHEIEESLKQHGVRPVERMRRLGLLGPQLIAAHGVHLDAGEIDLLAHEGCHVAHCPTSNLKLGSGIAPVSAMQSRGLNFGLGTDGAASNNRLDLFQEMRHAALLAKGASQNAESLDAHASLHAATLGGARALGLDERIGSLLPGKAADLCAVRLDEWLLQPCFDPASHLVYVAGREQVTHTWVNGKLVMSAGVPVQIGISELLDITGLWHTRLTS</sequence>
<gene>
    <name evidence="5" type="primary">mtaD</name>
    <name evidence="7" type="ORF">SUTH_01995</name>
</gene>
<proteinExistence type="inferred from homology"/>
<dbReference type="SUPFAM" id="SSF51556">
    <property type="entry name" value="Metallo-dependent hydrolases"/>
    <property type="match status" value="1"/>
</dbReference>
<dbReference type="PANTHER" id="PTHR43794">
    <property type="entry name" value="AMINOHYDROLASE SSNA-RELATED"/>
    <property type="match status" value="1"/>
</dbReference>
<dbReference type="GO" id="GO:0046872">
    <property type="term" value="F:metal ion binding"/>
    <property type="evidence" value="ECO:0007669"/>
    <property type="project" value="UniProtKB-KW"/>
</dbReference>
<dbReference type="InterPro" id="IPR032466">
    <property type="entry name" value="Metal_Hydrolase"/>
</dbReference>
<feature type="binding site" evidence="5">
    <location>
        <position position="99"/>
    </location>
    <ligand>
        <name>substrate</name>
    </ligand>
</feature>
<keyword evidence="2 5" id="KW-0479">Metal-binding</keyword>
<evidence type="ECO:0000256" key="4">
    <source>
        <dbReference type="ARBA" id="ARBA00022833"/>
    </source>
</evidence>
<evidence type="ECO:0000313" key="8">
    <source>
        <dbReference type="Proteomes" id="UP000031637"/>
    </source>
</evidence>
<dbReference type="GO" id="GO:0050270">
    <property type="term" value="F:S-adenosylhomocysteine deaminase activity"/>
    <property type="evidence" value="ECO:0007669"/>
    <property type="project" value="UniProtKB-UniRule"/>
</dbReference>
<dbReference type="EC" id="3.5.4.28" evidence="5"/>
<keyword evidence="3 5" id="KW-0378">Hydrolase</keyword>
<dbReference type="CDD" id="cd01298">
    <property type="entry name" value="ATZ_TRZ_like"/>
    <property type="match status" value="1"/>
</dbReference>
<comment type="catalytic activity">
    <reaction evidence="5">
        <text>S-adenosyl-L-homocysteine + H2O + H(+) = S-inosyl-L-homocysteine + NH4(+)</text>
        <dbReference type="Rhea" id="RHEA:20716"/>
        <dbReference type="ChEBI" id="CHEBI:15377"/>
        <dbReference type="ChEBI" id="CHEBI:15378"/>
        <dbReference type="ChEBI" id="CHEBI:28938"/>
        <dbReference type="ChEBI" id="CHEBI:57856"/>
        <dbReference type="ChEBI" id="CHEBI:57985"/>
        <dbReference type="EC" id="3.5.4.28"/>
    </reaction>
</comment>
<feature type="binding site" evidence="5">
    <location>
        <position position="219"/>
    </location>
    <ligand>
        <name>Zn(2+)</name>
        <dbReference type="ChEBI" id="CHEBI:29105"/>
    </ligand>
</feature>
<evidence type="ECO:0000313" key="7">
    <source>
        <dbReference type="EMBL" id="BAO29787.1"/>
    </source>
</evidence>
<comment type="caution">
    <text evidence="5">Lacks conserved residue(s) required for the propagation of feature annotation.</text>
</comment>
<feature type="binding site" evidence="5">
    <location>
        <position position="70"/>
    </location>
    <ligand>
        <name>Zn(2+)</name>
        <dbReference type="ChEBI" id="CHEBI:29105"/>
    </ligand>
</feature>
<organism evidence="7 8">
    <name type="scientific">Sulfuritalea hydrogenivorans sk43H</name>
    <dbReference type="NCBI Taxonomy" id="1223802"/>
    <lineage>
        <taxon>Bacteria</taxon>
        <taxon>Pseudomonadati</taxon>
        <taxon>Pseudomonadota</taxon>
        <taxon>Betaproteobacteria</taxon>
        <taxon>Nitrosomonadales</taxon>
        <taxon>Sterolibacteriaceae</taxon>
        <taxon>Sulfuritalea</taxon>
    </lineage>
</organism>
<dbReference type="Gene3D" id="2.30.40.10">
    <property type="entry name" value="Urease, subunit C, domain 1"/>
    <property type="match status" value="1"/>
</dbReference>
<evidence type="ECO:0000256" key="5">
    <source>
        <dbReference type="HAMAP-Rule" id="MF_01281"/>
    </source>
</evidence>
<feature type="binding site" evidence="5">
    <location>
        <position position="72"/>
    </location>
    <ligand>
        <name>Zn(2+)</name>
        <dbReference type="ChEBI" id="CHEBI:29105"/>
    </ligand>
</feature>
<dbReference type="RefSeq" id="WP_070099339.1">
    <property type="nucleotide sequence ID" value="NZ_AP012547.1"/>
</dbReference>
<dbReference type="SUPFAM" id="SSF51338">
    <property type="entry name" value="Composite domain of metallo-dependent hydrolases"/>
    <property type="match status" value="1"/>
</dbReference>
<dbReference type="Pfam" id="PF01979">
    <property type="entry name" value="Amidohydro_1"/>
    <property type="match status" value="1"/>
</dbReference>
<dbReference type="EMBL" id="AP012547">
    <property type="protein sequence ID" value="BAO29787.1"/>
    <property type="molecule type" value="Genomic_DNA"/>
</dbReference>
<comment type="similarity">
    <text evidence="5">Belongs to the metallo-dependent hydrolases superfamily. MTA/SAH deaminase family.</text>
</comment>
<dbReference type="STRING" id="1223802.SUTH_01995"/>
<dbReference type="GO" id="GO:0090614">
    <property type="term" value="F:5'-methylthioadenosine deaminase activity"/>
    <property type="evidence" value="ECO:0007669"/>
    <property type="project" value="UniProtKB-UniRule"/>
</dbReference>
<protein>
    <recommendedName>
        <fullName evidence="5">5-methylthioadenosine/S-adenosylhomocysteine deaminase</fullName>
        <shortName evidence="5">MTA/SAH deaminase</shortName>
        <ecNumber evidence="5">3.5.4.28</ecNumber>
        <ecNumber evidence="5">3.5.4.31</ecNumber>
    </recommendedName>
</protein>